<dbReference type="RefSeq" id="WP_009338272.1">
    <property type="nucleotide sequence ID" value="NZ_CCAZ020000002.1"/>
</dbReference>
<evidence type="ECO:0000313" key="2">
    <source>
        <dbReference type="EMBL" id="CEG10400.1"/>
    </source>
</evidence>
<feature type="chain" id="PRO_5001860062" evidence="1">
    <location>
        <begin position="30"/>
        <end position="167"/>
    </location>
</feature>
<gene>
    <name evidence="2" type="ORF">BN961_03839</name>
</gene>
<dbReference type="AlphaFoldDB" id="A0A090MSU1"/>
<keyword evidence="3" id="KW-1185">Reference proteome</keyword>
<dbReference type="OrthoDB" id="8137995at2"/>
<dbReference type="Proteomes" id="UP000035762">
    <property type="component" value="Unassembled WGS sequence"/>
</dbReference>
<protein>
    <submittedName>
        <fullName evidence="2">Uncharacterized protein</fullName>
    </submittedName>
</protein>
<keyword evidence="1" id="KW-0732">Signal</keyword>
<organism evidence="2 3">
    <name type="scientific">Afipia felis</name>
    <name type="common">Cat scratch disease bacillus</name>
    <dbReference type="NCBI Taxonomy" id="1035"/>
    <lineage>
        <taxon>Bacteria</taxon>
        <taxon>Pseudomonadati</taxon>
        <taxon>Pseudomonadota</taxon>
        <taxon>Alphaproteobacteria</taxon>
        <taxon>Hyphomicrobiales</taxon>
        <taxon>Nitrobacteraceae</taxon>
        <taxon>Afipia</taxon>
    </lineage>
</organism>
<reference evidence="2 3" key="1">
    <citation type="journal article" date="2014" name="Genome Announc.">
        <title>Genome Sequence of Afipia felis Strain 76713, Isolated in Hospital Water Using an Amoeba Co-Culture Procedure.</title>
        <authorList>
            <person name="Benamar S."/>
            <person name="La Scola B."/>
            <person name="Croce O."/>
        </authorList>
    </citation>
    <scope>NUCLEOTIDE SEQUENCE [LARGE SCALE GENOMIC DNA]</scope>
    <source>
        <strain evidence="2 3">76713</strain>
    </source>
</reference>
<dbReference type="EMBL" id="CCAZ020000002">
    <property type="protein sequence ID" value="CEG10400.1"/>
    <property type="molecule type" value="Genomic_DNA"/>
</dbReference>
<sequence>MIRFSRTLPGTVAAVVLGAAMLLPCSASYADGGAFADYAGHWSGNGTITIASNNGTSNERIRCRGQYTTSSGNNVVNINLRCASDSYRFDLASEVRSSGGQLSGSWTETSRGVNGSVEGRVSGGQVTALVQTNGYAATFNISTRGNKQSIAIASKGELRAVNISLTK</sequence>
<name>A0A090MSU1_AFIFE</name>
<accession>A0A090MSU1</accession>
<comment type="caution">
    <text evidence="2">The sequence shown here is derived from an EMBL/GenBank/DDBJ whole genome shotgun (WGS) entry which is preliminary data.</text>
</comment>
<evidence type="ECO:0000256" key="1">
    <source>
        <dbReference type="SAM" id="SignalP"/>
    </source>
</evidence>
<evidence type="ECO:0000313" key="3">
    <source>
        <dbReference type="Proteomes" id="UP000035762"/>
    </source>
</evidence>
<proteinExistence type="predicted"/>
<feature type="signal peptide" evidence="1">
    <location>
        <begin position="1"/>
        <end position="29"/>
    </location>
</feature>